<reference evidence="3" key="1">
    <citation type="journal article" date="2019" name="Int. J. Syst. Evol. Microbiol.">
        <title>The Global Catalogue of Microorganisms (GCM) 10K type strain sequencing project: providing services to taxonomists for standard genome sequencing and annotation.</title>
        <authorList>
            <consortium name="The Broad Institute Genomics Platform"/>
            <consortium name="The Broad Institute Genome Sequencing Center for Infectious Disease"/>
            <person name="Wu L."/>
            <person name="Ma J."/>
        </authorList>
    </citation>
    <scope>NUCLEOTIDE SEQUENCE [LARGE SCALE GENOMIC DNA]</scope>
    <source>
        <strain evidence="3">JCM 4733</strain>
    </source>
</reference>
<dbReference type="EMBL" id="BMVN01000005">
    <property type="protein sequence ID" value="GHA15112.1"/>
    <property type="molecule type" value="Genomic_DNA"/>
</dbReference>
<organism evidence="2 3">
    <name type="scientific">Streptomyces canarius</name>
    <dbReference type="NCBI Taxonomy" id="285453"/>
    <lineage>
        <taxon>Bacteria</taxon>
        <taxon>Bacillati</taxon>
        <taxon>Actinomycetota</taxon>
        <taxon>Actinomycetes</taxon>
        <taxon>Kitasatosporales</taxon>
        <taxon>Streptomycetaceae</taxon>
        <taxon>Streptomyces</taxon>
    </lineage>
</organism>
<feature type="region of interest" description="Disordered" evidence="1">
    <location>
        <begin position="82"/>
        <end position="106"/>
    </location>
</feature>
<gene>
    <name evidence="2" type="ORF">GCM10010345_19680</name>
</gene>
<dbReference type="Proteomes" id="UP000653644">
    <property type="component" value="Unassembled WGS sequence"/>
</dbReference>
<evidence type="ECO:0000256" key="1">
    <source>
        <dbReference type="SAM" id="MobiDB-lite"/>
    </source>
</evidence>
<evidence type="ECO:0000313" key="3">
    <source>
        <dbReference type="Proteomes" id="UP000653644"/>
    </source>
</evidence>
<keyword evidence="3" id="KW-1185">Reference proteome</keyword>
<evidence type="ECO:0008006" key="4">
    <source>
        <dbReference type="Google" id="ProtNLM"/>
    </source>
</evidence>
<accession>A0ABQ3CMU5</accession>
<proteinExistence type="predicted"/>
<comment type="caution">
    <text evidence="2">The sequence shown here is derived from an EMBL/GenBank/DDBJ whole genome shotgun (WGS) entry which is preliminary data.</text>
</comment>
<sequence length="136" mass="14204">MRATGCTTPRPSAIEQTVYRTVDDCGVRIVPVRAEPDELLGAVKGERRPTGESKAVAMAALFSRKRVGIVAAVVRAGLGRVPPVPGGSGSVCGPASAPGPTSRAFKPAPVRDLGDALDSAWPSTQFAHFGERYAYK</sequence>
<name>A0ABQ3CMU5_9ACTN</name>
<protein>
    <recommendedName>
        <fullName evidence="4">Transposase IS111A/IS1328/IS1533 N-terminal domain-containing protein</fullName>
    </recommendedName>
</protein>
<feature type="compositionally biased region" description="Low complexity" evidence="1">
    <location>
        <begin position="91"/>
        <end position="100"/>
    </location>
</feature>
<evidence type="ECO:0000313" key="2">
    <source>
        <dbReference type="EMBL" id="GHA15112.1"/>
    </source>
</evidence>